<sequence>MVLNTRTSTLCICPDHIIHKGMHGALMGLSVLVLAHHQTIRASRNVLSPAFANPTLLCMSTSRLPGEIAWHS</sequence>
<comment type="caution">
    <text evidence="1">The sequence shown here is derived from an EMBL/GenBank/DDBJ whole genome shotgun (WGS) entry which is preliminary data.</text>
</comment>
<name>A0A420YF84_9PEZI</name>
<protein>
    <submittedName>
        <fullName evidence="1">Uncharacterized protein</fullName>
    </submittedName>
</protein>
<evidence type="ECO:0000313" key="1">
    <source>
        <dbReference type="EMBL" id="RKU46553.1"/>
    </source>
</evidence>
<evidence type="ECO:0000313" key="2">
    <source>
        <dbReference type="Proteomes" id="UP000275385"/>
    </source>
</evidence>
<proteinExistence type="predicted"/>
<keyword evidence="2" id="KW-1185">Reference proteome</keyword>
<accession>A0A420YF84</accession>
<dbReference type="AlphaFoldDB" id="A0A420YF84"/>
<organism evidence="1 2">
    <name type="scientific">Coniochaeta pulveracea</name>
    <dbReference type="NCBI Taxonomy" id="177199"/>
    <lineage>
        <taxon>Eukaryota</taxon>
        <taxon>Fungi</taxon>
        <taxon>Dikarya</taxon>
        <taxon>Ascomycota</taxon>
        <taxon>Pezizomycotina</taxon>
        <taxon>Sordariomycetes</taxon>
        <taxon>Sordariomycetidae</taxon>
        <taxon>Coniochaetales</taxon>
        <taxon>Coniochaetaceae</taxon>
        <taxon>Coniochaeta</taxon>
    </lineage>
</organism>
<gene>
    <name evidence="1" type="ORF">DL546_002325</name>
</gene>
<reference evidence="1 2" key="1">
    <citation type="submission" date="2018-08" db="EMBL/GenBank/DDBJ databases">
        <title>Draft genome of the lignicolous fungus Coniochaeta pulveracea.</title>
        <authorList>
            <person name="Borstlap C.J."/>
            <person name="De Witt R.N."/>
            <person name="Botha A."/>
            <person name="Volschenk H."/>
        </authorList>
    </citation>
    <scope>NUCLEOTIDE SEQUENCE [LARGE SCALE GENOMIC DNA]</scope>
    <source>
        <strain evidence="1 2">CAB683</strain>
    </source>
</reference>
<dbReference type="EMBL" id="QVQW01000013">
    <property type="protein sequence ID" value="RKU46553.1"/>
    <property type="molecule type" value="Genomic_DNA"/>
</dbReference>
<dbReference type="Proteomes" id="UP000275385">
    <property type="component" value="Unassembled WGS sequence"/>
</dbReference>